<keyword evidence="1" id="KW-0472">Membrane</keyword>
<accession>A0A1G5Q7A6</accession>
<keyword evidence="3" id="KW-1185">Reference proteome</keyword>
<dbReference type="EMBL" id="FMWD01000004">
    <property type="protein sequence ID" value="SCZ57723.1"/>
    <property type="molecule type" value="Genomic_DNA"/>
</dbReference>
<gene>
    <name evidence="2" type="ORF">SAMN03097708_01494</name>
</gene>
<feature type="transmembrane region" description="Helical" evidence="1">
    <location>
        <begin position="12"/>
        <end position="34"/>
    </location>
</feature>
<keyword evidence="1" id="KW-1133">Transmembrane helix</keyword>
<keyword evidence="1" id="KW-0812">Transmembrane</keyword>
<name>A0A1G5Q7A6_9GAMM</name>
<evidence type="ECO:0000256" key="1">
    <source>
        <dbReference type="SAM" id="Phobius"/>
    </source>
</evidence>
<evidence type="ECO:0000313" key="2">
    <source>
        <dbReference type="EMBL" id="SCZ57723.1"/>
    </source>
</evidence>
<dbReference type="STRING" id="415747.SAMN03097708_01494"/>
<dbReference type="RefSeq" id="WP_092994779.1">
    <property type="nucleotide sequence ID" value="NZ_FMWD01000004.1"/>
</dbReference>
<proteinExistence type="predicted"/>
<organism evidence="2 3">
    <name type="scientific">Thiohalomonas denitrificans</name>
    <dbReference type="NCBI Taxonomy" id="415747"/>
    <lineage>
        <taxon>Bacteria</taxon>
        <taxon>Pseudomonadati</taxon>
        <taxon>Pseudomonadota</taxon>
        <taxon>Gammaproteobacteria</taxon>
        <taxon>Thiohalomonadales</taxon>
        <taxon>Thiohalomonadaceae</taxon>
        <taxon>Thiohalomonas</taxon>
    </lineage>
</organism>
<feature type="transmembrane region" description="Helical" evidence="1">
    <location>
        <begin position="146"/>
        <end position="170"/>
    </location>
</feature>
<sequence length="309" mass="33660">MFDFEKNFSRGVLIQLAIVALLVAALVAASLEFLTDIYLVQQLTRTGYLINGGILALFLLGLARIIAGLTRYMREEHAIQQFAAEQEAEVPDPAAGLPPRRLVVQRYDTVLKLSRQSAPINHAALASALVARESTTISLPKFINNILILTGVFGTIVSLSIALVGASNVIGGPSQELGDMGLVIHGMSTALSTTITAIVAYLLYGYFYLKLTDAQTHVLSGVEQVTSMYLLPRYANTPDNLVHHVAGLVEKLQEVAEGMRSVQFDYAESGSQLHSLLASLNLRVKPVSEDLKNIKHTLREGFRLRDTSD</sequence>
<protein>
    <recommendedName>
        <fullName evidence="4">MotA/TolQ/ExbB proton channel family protein</fullName>
    </recommendedName>
</protein>
<evidence type="ECO:0000313" key="3">
    <source>
        <dbReference type="Proteomes" id="UP000199648"/>
    </source>
</evidence>
<dbReference type="OrthoDB" id="5621486at2"/>
<feature type="transmembrane region" description="Helical" evidence="1">
    <location>
        <begin position="46"/>
        <end position="67"/>
    </location>
</feature>
<feature type="transmembrane region" description="Helical" evidence="1">
    <location>
        <begin position="182"/>
        <end position="204"/>
    </location>
</feature>
<reference evidence="2 3" key="1">
    <citation type="submission" date="2016-10" db="EMBL/GenBank/DDBJ databases">
        <authorList>
            <person name="de Groot N.N."/>
        </authorList>
    </citation>
    <scope>NUCLEOTIDE SEQUENCE [LARGE SCALE GENOMIC DNA]</scope>
    <source>
        <strain evidence="2 3">HLD2</strain>
    </source>
</reference>
<dbReference type="Proteomes" id="UP000199648">
    <property type="component" value="Unassembled WGS sequence"/>
</dbReference>
<dbReference type="AlphaFoldDB" id="A0A1G5Q7A6"/>
<evidence type="ECO:0008006" key="4">
    <source>
        <dbReference type="Google" id="ProtNLM"/>
    </source>
</evidence>